<dbReference type="Proteomes" id="UP000309997">
    <property type="component" value="Unassembled WGS sequence"/>
</dbReference>
<name>A0ACC4AWJ7_POPAL</name>
<comment type="caution">
    <text evidence="1">The sequence shown here is derived from an EMBL/GenBank/DDBJ whole genome shotgun (WGS) entry which is preliminary data.</text>
</comment>
<evidence type="ECO:0000313" key="2">
    <source>
        <dbReference type="Proteomes" id="UP000309997"/>
    </source>
</evidence>
<keyword evidence="2" id="KW-1185">Reference proteome</keyword>
<dbReference type="EMBL" id="RCHU02000015">
    <property type="protein sequence ID" value="KAL3570545.1"/>
    <property type="molecule type" value="Genomic_DNA"/>
</dbReference>
<proteinExistence type="predicted"/>
<reference evidence="1 2" key="1">
    <citation type="journal article" date="2024" name="Plant Biotechnol. J.">
        <title>Genome and CRISPR/Cas9 system of a widespread forest tree (Populus alba) in the world.</title>
        <authorList>
            <person name="Liu Y.J."/>
            <person name="Jiang P.F."/>
            <person name="Han X.M."/>
            <person name="Li X.Y."/>
            <person name="Wang H.M."/>
            <person name="Wang Y.J."/>
            <person name="Wang X.X."/>
            <person name="Zeng Q.Y."/>
        </authorList>
    </citation>
    <scope>NUCLEOTIDE SEQUENCE [LARGE SCALE GENOMIC DNA]</scope>
    <source>
        <strain evidence="2">cv. PAL-ZL1</strain>
    </source>
</reference>
<gene>
    <name evidence="1" type="ORF">D5086_027794</name>
</gene>
<sequence>MQASGNFQSQPGKQIEEATNPFGPMKTWLLLGGLIIMMTVKYMQDTNGKKDMTVCSLSSTGFSAAGCRWSLRSPLDHKVAVFELKFLSQKSLACGFGAEESVILYRRTEGDFSEMDGKEVSGSYLIVSEGKSDSFYPMYFGVSCALFALKVLTEPVKEDDRWSELCDEMLRGSAHLLRLLVWKIQREGADGEHCELLHKLETAEKEIMELKKTRSDDAKANEKVAVSISASQEQSWLIERKELRQHIGGLMSELRVLEKKNEEAISEFNEELNDMKLLVQSKDKAVEEEEHKRKEIEEKLAKTEKIAEELRETAKRKAQEHSTDILKHKTAFLELVSNQRQLEAEMGRALRQLEAKRKELDAVLEQKEESMMLTQKLSMEVVKVRKDLEQKDKILSAILRKSKLDATEKKMLLKEVKFSKSKKKKAELETTESWKSVSESKQEKHSLRSMFSLHTNLMRSGDPPTKRGASQVVKGGSQSIDYDLEYENPEFQKSSEASSPLSNLYSPEGCDELGDGKRSEGWARSEAGKHAATIEKRHRLEIDAFAEQMRLKDEKLEAFRWRMLSMEVESKRLQSHIEGLNRDVSRISHENMKLEALLLERQKESTDFKDQLKAQIKPQSHQQANLSSSLDDPALVHDSILSRAKNVKKEPTENNQEERVHLTETSQEKNTEKEEEEEDEEALHNQSRNVSKTVQSPENEFEEEKDVSTQGCTQDASASPVVVDTVEKTALTSQSLMKTNNSTWGMDLHALGVSYKIKRLKQQLLMLERLTGKQDSGEHSGNSDEAKNGMKAFQALMSLLNKQVNKYQSLQEKTDELCKRMHDNDADVSRRDSGTSTARKKGETKTLEQFLEETFQVQRYMVATGQKLVEVQSRIASDFVKVPEELEKSAGSFDMKRFADSIRTLFQEVQRGLEVRIARIIGDLGGTLACEGMIRMRGL</sequence>
<accession>A0ACC4AWJ7</accession>
<evidence type="ECO:0000313" key="1">
    <source>
        <dbReference type="EMBL" id="KAL3570545.1"/>
    </source>
</evidence>
<protein>
    <submittedName>
        <fullName evidence="1">Uncharacterized protein</fullName>
    </submittedName>
</protein>
<organism evidence="1 2">
    <name type="scientific">Populus alba</name>
    <name type="common">White poplar</name>
    <dbReference type="NCBI Taxonomy" id="43335"/>
    <lineage>
        <taxon>Eukaryota</taxon>
        <taxon>Viridiplantae</taxon>
        <taxon>Streptophyta</taxon>
        <taxon>Embryophyta</taxon>
        <taxon>Tracheophyta</taxon>
        <taxon>Spermatophyta</taxon>
        <taxon>Magnoliopsida</taxon>
        <taxon>eudicotyledons</taxon>
        <taxon>Gunneridae</taxon>
        <taxon>Pentapetalae</taxon>
        <taxon>rosids</taxon>
        <taxon>fabids</taxon>
        <taxon>Malpighiales</taxon>
        <taxon>Salicaceae</taxon>
        <taxon>Saliceae</taxon>
        <taxon>Populus</taxon>
    </lineage>
</organism>